<reference evidence="1 2" key="1">
    <citation type="submission" date="2019-03" db="EMBL/GenBank/DDBJ databases">
        <title>Genomic Encyclopedia of Type Strains, Phase III (KMG-III): the genomes of soil and plant-associated and newly described type strains.</title>
        <authorList>
            <person name="Whitman W."/>
        </authorList>
    </citation>
    <scope>NUCLEOTIDE SEQUENCE [LARGE SCALE GENOMIC DNA]</scope>
    <source>
        <strain evidence="1 2">VKM Ac-2575</strain>
    </source>
</reference>
<dbReference type="Proteomes" id="UP000295151">
    <property type="component" value="Unassembled WGS sequence"/>
</dbReference>
<evidence type="ECO:0000313" key="2">
    <source>
        <dbReference type="Proteomes" id="UP000295151"/>
    </source>
</evidence>
<accession>A0A4R7T6E7</accession>
<proteinExistence type="predicted"/>
<evidence type="ECO:0000313" key="1">
    <source>
        <dbReference type="EMBL" id="TDU87414.1"/>
    </source>
</evidence>
<gene>
    <name evidence="1" type="ORF">EV138_0937</name>
</gene>
<keyword evidence="2" id="KW-1185">Reference proteome</keyword>
<comment type="caution">
    <text evidence="1">The sequence shown here is derived from an EMBL/GenBank/DDBJ whole genome shotgun (WGS) entry which is preliminary data.</text>
</comment>
<protein>
    <submittedName>
        <fullName evidence="1">Uncharacterized protein</fullName>
    </submittedName>
</protein>
<organism evidence="1 2">
    <name type="scientific">Kribbella voronezhensis</name>
    <dbReference type="NCBI Taxonomy" id="2512212"/>
    <lineage>
        <taxon>Bacteria</taxon>
        <taxon>Bacillati</taxon>
        <taxon>Actinomycetota</taxon>
        <taxon>Actinomycetes</taxon>
        <taxon>Propionibacteriales</taxon>
        <taxon>Kribbellaceae</taxon>
        <taxon>Kribbella</taxon>
    </lineage>
</organism>
<sequence length="209" mass="23188">MGVLRGYADLVNERRSTDDEAVPVGGKVIAGEREPSRKAFYGIAEIAEALGLNRQLVTAWRRRRSHGMPEPDAELSSGPIWRGETVEPWIDLVRDRREDEDGRPLSPEVALRAGRRMLRIAALLLEQPIRMRLLSQALAEARELLPLVESAADDPLSKAVRQLLSPLRGTDDQPGDLKAFRQEVLSEVAQLEPIVRRAAESLPHPESAG</sequence>
<dbReference type="AlphaFoldDB" id="A0A4R7T6E7"/>
<name>A0A4R7T6E7_9ACTN</name>
<dbReference type="EMBL" id="SOCE01000001">
    <property type="protein sequence ID" value="TDU87414.1"/>
    <property type="molecule type" value="Genomic_DNA"/>
</dbReference>